<dbReference type="GO" id="GO:0090141">
    <property type="term" value="P:positive regulation of mitochondrial fission"/>
    <property type="evidence" value="ECO:0007669"/>
    <property type="project" value="TreeGrafter"/>
</dbReference>
<proteinExistence type="predicted"/>
<organism evidence="2 3">
    <name type="scientific">Scophthalmus maximus</name>
    <name type="common">Turbot</name>
    <name type="synonym">Psetta maxima</name>
    <dbReference type="NCBI Taxonomy" id="52904"/>
    <lineage>
        <taxon>Eukaryota</taxon>
        <taxon>Metazoa</taxon>
        <taxon>Chordata</taxon>
        <taxon>Craniata</taxon>
        <taxon>Vertebrata</taxon>
        <taxon>Euteleostomi</taxon>
        <taxon>Actinopterygii</taxon>
        <taxon>Neopterygii</taxon>
        <taxon>Teleostei</taxon>
        <taxon>Neoteleostei</taxon>
        <taxon>Acanthomorphata</taxon>
        <taxon>Carangaria</taxon>
        <taxon>Pleuronectiformes</taxon>
        <taxon>Pleuronectoidei</taxon>
        <taxon>Scophthalmidae</taxon>
        <taxon>Scophthalmus</taxon>
    </lineage>
</organism>
<keyword evidence="1" id="KW-0812">Transmembrane</keyword>
<accession>A0A6A4T4M3</accession>
<evidence type="ECO:0000313" key="3">
    <source>
        <dbReference type="Proteomes" id="UP000438429"/>
    </source>
</evidence>
<reference evidence="2 3" key="1">
    <citation type="submission" date="2019-06" db="EMBL/GenBank/DDBJ databases">
        <title>Draft genomes of female and male turbot (Scophthalmus maximus).</title>
        <authorList>
            <person name="Xu H."/>
            <person name="Xu X.-W."/>
            <person name="Shao C."/>
            <person name="Chen S."/>
        </authorList>
    </citation>
    <scope>NUCLEOTIDE SEQUENCE [LARGE SCALE GENOMIC DNA]</scope>
    <source>
        <strain evidence="2">Ysfricsl-2016a</strain>
        <tissue evidence="2">Blood</tissue>
    </source>
</reference>
<dbReference type="InterPro" id="IPR045909">
    <property type="entry name" value="MID49/MID51"/>
</dbReference>
<dbReference type="GO" id="GO:0007005">
    <property type="term" value="P:mitochondrion organization"/>
    <property type="evidence" value="ECO:0007669"/>
    <property type="project" value="InterPro"/>
</dbReference>
<dbReference type="EMBL" id="VEVO01000009">
    <property type="protein sequence ID" value="KAF0037132.1"/>
    <property type="molecule type" value="Genomic_DNA"/>
</dbReference>
<evidence type="ECO:0000256" key="1">
    <source>
        <dbReference type="SAM" id="Phobius"/>
    </source>
</evidence>
<gene>
    <name evidence="2" type="ORF">F2P81_010006</name>
</gene>
<comment type="caution">
    <text evidence="2">The sequence shown here is derived from an EMBL/GenBank/DDBJ whole genome shotgun (WGS) entry which is preliminary data.</text>
</comment>
<evidence type="ECO:0000313" key="2">
    <source>
        <dbReference type="EMBL" id="KAF0037132.1"/>
    </source>
</evidence>
<protein>
    <submittedName>
        <fullName evidence="2">Uncharacterized protein</fullName>
    </submittedName>
</protein>
<keyword evidence="1" id="KW-0472">Membrane</keyword>
<dbReference type="AlphaFoldDB" id="A0A6A4T4M3"/>
<keyword evidence="1" id="KW-1133">Transmembrane helix</keyword>
<dbReference type="PANTHER" id="PTHR16451">
    <property type="entry name" value="MITOCHONDRIAL DYNAMICS PROTEINS 49/51 FAMILY MEMBER"/>
    <property type="match status" value="1"/>
</dbReference>
<feature type="transmembrane region" description="Helical" evidence="1">
    <location>
        <begin position="20"/>
        <end position="44"/>
    </location>
</feature>
<name>A0A6A4T4M3_SCOMX</name>
<dbReference type="Proteomes" id="UP000438429">
    <property type="component" value="Unassembled WGS sequence"/>
</dbReference>
<dbReference type="GO" id="GO:0005741">
    <property type="term" value="C:mitochondrial outer membrane"/>
    <property type="evidence" value="ECO:0007669"/>
    <property type="project" value="InterPro"/>
</dbReference>
<sequence length="108" mass="11590">MNFQGSRRRGEDGIAMVIDFLLSNARLVLGVGGAAMLGIATLAVKRLIERAGRAADDEKVEQKMAESWEELSLVSASPTLIKKGIEGAVMKHVAKAARQQKGIDNITN</sequence>
<dbReference type="PANTHER" id="PTHR16451:SF13">
    <property type="entry name" value="MITOCHONDRIAL DYNAMICS PROTEIN MID49"/>
    <property type="match status" value="1"/>
</dbReference>